<gene>
    <name evidence="7" type="ORF">AB0T83_08370</name>
</gene>
<reference evidence="7 8" key="1">
    <citation type="submission" date="2024-07" db="EMBL/GenBank/DDBJ databases">
        <authorList>
            <person name="Kang M."/>
        </authorList>
    </citation>
    <scope>NUCLEOTIDE SEQUENCE [LARGE SCALE GENOMIC DNA]</scope>
    <source>
        <strain evidence="7 8">DFM31</strain>
    </source>
</reference>
<evidence type="ECO:0000256" key="2">
    <source>
        <dbReference type="ARBA" id="ARBA00022898"/>
    </source>
</evidence>
<dbReference type="SUPFAM" id="SSF53383">
    <property type="entry name" value="PLP-dependent transferases"/>
    <property type="match status" value="1"/>
</dbReference>
<dbReference type="InterPro" id="IPR036388">
    <property type="entry name" value="WH-like_DNA-bd_sf"/>
</dbReference>
<dbReference type="CDD" id="cd07377">
    <property type="entry name" value="WHTH_GntR"/>
    <property type="match status" value="1"/>
</dbReference>
<comment type="caution">
    <text evidence="7">The sequence shown here is derived from an EMBL/GenBank/DDBJ whole genome shotgun (WGS) entry which is preliminary data.</text>
</comment>
<dbReference type="RefSeq" id="WP_366192578.1">
    <property type="nucleotide sequence ID" value="NZ_JBFBVU010000008.1"/>
</dbReference>
<keyword evidence="4" id="KW-0238">DNA-binding</keyword>
<evidence type="ECO:0000256" key="3">
    <source>
        <dbReference type="ARBA" id="ARBA00023015"/>
    </source>
</evidence>
<dbReference type="GO" id="GO:0008483">
    <property type="term" value="F:transaminase activity"/>
    <property type="evidence" value="ECO:0007669"/>
    <property type="project" value="UniProtKB-KW"/>
</dbReference>
<evidence type="ECO:0000256" key="5">
    <source>
        <dbReference type="ARBA" id="ARBA00023163"/>
    </source>
</evidence>
<dbReference type="InterPro" id="IPR051446">
    <property type="entry name" value="HTH_trans_reg/aminotransferase"/>
</dbReference>
<dbReference type="Pfam" id="PF00155">
    <property type="entry name" value="Aminotran_1_2"/>
    <property type="match status" value="1"/>
</dbReference>
<dbReference type="Proteomes" id="UP001553161">
    <property type="component" value="Unassembled WGS sequence"/>
</dbReference>
<keyword evidence="8" id="KW-1185">Reference proteome</keyword>
<dbReference type="InterPro" id="IPR015421">
    <property type="entry name" value="PyrdxlP-dep_Trfase_major"/>
</dbReference>
<name>A0ABV3L5B8_9RHOB</name>
<protein>
    <submittedName>
        <fullName evidence="7">PLP-dependent aminotransferase family protein</fullName>
    </submittedName>
</protein>
<dbReference type="PROSITE" id="PS50949">
    <property type="entry name" value="HTH_GNTR"/>
    <property type="match status" value="1"/>
</dbReference>
<dbReference type="Pfam" id="PF00392">
    <property type="entry name" value="GntR"/>
    <property type="match status" value="1"/>
</dbReference>
<accession>A0ABV3L5B8</accession>
<dbReference type="SMART" id="SM00345">
    <property type="entry name" value="HTH_GNTR"/>
    <property type="match status" value="1"/>
</dbReference>
<dbReference type="PANTHER" id="PTHR46577">
    <property type="entry name" value="HTH-TYPE TRANSCRIPTIONAL REGULATORY PROTEIN GABR"/>
    <property type="match status" value="1"/>
</dbReference>
<evidence type="ECO:0000259" key="6">
    <source>
        <dbReference type="PROSITE" id="PS50949"/>
    </source>
</evidence>
<dbReference type="InterPro" id="IPR004839">
    <property type="entry name" value="Aminotransferase_I/II_large"/>
</dbReference>
<dbReference type="InterPro" id="IPR036390">
    <property type="entry name" value="WH_DNA-bd_sf"/>
</dbReference>
<dbReference type="Gene3D" id="1.10.10.10">
    <property type="entry name" value="Winged helix-like DNA-binding domain superfamily/Winged helix DNA-binding domain"/>
    <property type="match status" value="1"/>
</dbReference>
<evidence type="ECO:0000256" key="1">
    <source>
        <dbReference type="ARBA" id="ARBA00005384"/>
    </source>
</evidence>
<evidence type="ECO:0000313" key="8">
    <source>
        <dbReference type="Proteomes" id="UP001553161"/>
    </source>
</evidence>
<keyword evidence="5" id="KW-0804">Transcription</keyword>
<evidence type="ECO:0000256" key="4">
    <source>
        <dbReference type="ARBA" id="ARBA00023125"/>
    </source>
</evidence>
<dbReference type="SUPFAM" id="SSF46785">
    <property type="entry name" value="Winged helix' DNA-binding domain"/>
    <property type="match status" value="1"/>
</dbReference>
<dbReference type="InterPro" id="IPR015424">
    <property type="entry name" value="PyrdxlP-dep_Trfase"/>
</dbReference>
<sequence length="504" mass="56249">MATISEQTFFLDPDFEGTLQQQLQHMVTSAILSGRLKPGDKLPSSRKLAAHLGISRITVTLAYTELLANDYLTSRGRSGYYVSLSAPRPPAFDLTRGGSEDSVDWSRALGQKFSTYAPLHRPPDWRRYPYPFIYGQTDPTLFDHRNWRVCAMQALGQRDFEALTADYYERDDPKLVEYILRHILPRRGITARPEEVLVTLGAQNALWITAQILLTQRRLAAFENPCYPGLREILNQTRCKTLAVDVDTDGLDPTALSGEVDAVFTTPSHQCPTNATLPLERRRALLDRAEADNFLVVEDDYEFEMSFLDTPSPALKSLDRHGRVIYIGSFSKSLFPGLRLGYLVGSEPFIREARALRALVLRHPPGHLQRTAAYFLSLGHYDSQIKRMGLAYGERRAVMDQAIRAHGLTMAGDAQFGGSSFWMTTPQGVSSSALADALLDHGVLIEPGRAFFAPDAPDDRHYRLAYSSIPADRIAEGIARLAQALTRLQTGPGRPHRTPAPMSF</sequence>
<feature type="domain" description="HTH gntR-type" evidence="6">
    <location>
        <begin position="17"/>
        <end position="85"/>
    </location>
</feature>
<comment type="similarity">
    <text evidence="1">In the C-terminal section; belongs to the class-I pyridoxal-phosphate-dependent aminotransferase family.</text>
</comment>
<dbReference type="CDD" id="cd00609">
    <property type="entry name" value="AAT_like"/>
    <property type="match status" value="1"/>
</dbReference>
<organism evidence="7 8">
    <name type="scientific">Meridianimarinicoccus marinus</name>
    <dbReference type="NCBI Taxonomy" id="3231483"/>
    <lineage>
        <taxon>Bacteria</taxon>
        <taxon>Pseudomonadati</taxon>
        <taxon>Pseudomonadota</taxon>
        <taxon>Alphaproteobacteria</taxon>
        <taxon>Rhodobacterales</taxon>
        <taxon>Paracoccaceae</taxon>
        <taxon>Meridianimarinicoccus</taxon>
    </lineage>
</organism>
<proteinExistence type="inferred from homology"/>
<dbReference type="PANTHER" id="PTHR46577:SF1">
    <property type="entry name" value="HTH-TYPE TRANSCRIPTIONAL REGULATORY PROTEIN GABR"/>
    <property type="match status" value="1"/>
</dbReference>
<keyword evidence="2" id="KW-0663">Pyridoxal phosphate</keyword>
<keyword evidence="3" id="KW-0805">Transcription regulation</keyword>
<dbReference type="Gene3D" id="3.40.640.10">
    <property type="entry name" value="Type I PLP-dependent aspartate aminotransferase-like (Major domain)"/>
    <property type="match status" value="1"/>
</dbReference>
<dbReference type="EMBL" id="JBFBVU010000008">
    <property type="protein sequence ID" value="MEV8466789.1"/>
    <property type="molecule type" value="Genomic_DNA"/>
</dbReference>
<dbReference type="InterPro" id="IPR000524">
    <property type="entry name" value="Tscrpt_reg_HTH_GntR"/>
</dbReference>
<keyword evidence="7" id="KW-0808">Transferase</keyword>
<evidence type="ECO:0000313" key="7">
    <source>
        <dbReference type="EMBL" id="MEV8466789.1"/>
    </source>
</evidence>
<keyword evidence="7" id="KW-0032">Aminotransferase</keyword>